<accession>A0A2P5EJB1</accession>
<proteinExistence type="predicted"/>
<gene>
    <name evidence="1" type="ORF">TorRG33x02_186040</name>
</gene>
<dbReference type="OrthoDB" id="10461786at2759"/>
<keyword evidence="2" id="KW-1185">Reference proteome</keyword>
<name>A0A2P5EJB1_TREOI</name>
<comment type="caution">
    <text evidence="1">The sequence shown here is derived from an EMBL/GenBank/DDBJ whole genome shotgun (WGS) entry which is preliminary data.</text>
</comment>
<evidence type="ECO:0000313" key="2">
    <source>
        <dbReference type="Proteomes" id="UP000237000"/>
    </source>
</evidence>
<evidence type="ECO:0000313" key="1">
    <source>
        <dbReference type="EMBL" id="PON85602.1"/>
    </source>
</evidence>
<dbReference type="InParanoid" id="A0A2P5EJB1"/>
<protein>
    <submittedName>
        <fullName evidence="1">Uncharacterized protein</fullName>
    </submittedName>
</protein>
<organism evidence="1 2">
    <name type="scientific">Trema orientale</name>
    <name type="common">Charcoal tree</name>
    <name type="synonym">Celtis orientalis</name>
    <dbReference type="NCBI Taxonomy" id="63057"/>
    <lineage>
        <taxon>Eukaryota</taxon>
        <taxon>Viridiplantae</taxon>
        <taxon>Streptophyta</taxon>
        <taxon>Embryophyta</taxon>
        <taxon>Tracheophyta</taxon>
        <taxon>Spermatophyta</taxon>
        <taxon>Magnoliopsida</taxon>
        <taxon>eudicotyledons</taxon>
        <taxon>Gunneridae</taxon>
        <taxon>Pentapetalae</taxon>
        <taxon>rosids</taxon>
        <taxon>fabids</taxon>
        <taxon>Rosales</taxon>
        <taxon>Cannabaceae</taxon>
        <taxon>Trema</taxon>
    </lineage>
</organism>
<sequence length="132" mass="15086">MDIYDDLKEFLTGSVGGRRTISFDIVGSIRGGKHIIEVKDDKTLIELLGLNTNPNDLIFLHVHVNQLKSLSAEHCDKENEGEFDDYDEYKFEIENIEDANLEDNYNIGCVTNGDIDININDEDYDSEVDKRQ</sequence>
<dbReference type="EMBL" id="JXTC01000145">
    <property type="protein sequence ID" value="PON85602.1"/>
    <property type="molecule type" value="Genomic_DNA"/>
</dbReference>
<dbReference type="AlphaFoldDB" id="A0A2P5EJB1"/>
<reference evidence="2" key="1">
    <citation type="submission" date="2016-06" db="EMBL/GenBank/DDBJ databases">
        <title>Parallel loss of symbiosis genes in relatives of nitrogen-fixing non-legume Parasponia.</title>
        <authorList>
            <person name="Van Velzen R."/>
            <person name="Holmer R."/>
            <person name="Bu F."/>
            <person name="Rutten L."/>
            <person name="Van Zeijl A."/>
            <person name="Liu W."/>
            <person name="Santuari L."/>
            <person name="Cao Q."/>
            <person name="Sharma T."/>
            <person name="Shen D."/>
            <person name="Roswanjaya Y."/>
            <person name="Wardhani T."/>
            <person name="Kalhor M.S."/>
            <person name="Jansen J."/>
            <person name="Van den Hoogen J."/>
            <person name="Gungor B."/>
            <person name="Hartog M."/>
            <person name="Hontelez J."/>
            <person name="Verver J."/>
            <person name="Yang W.-C."/>
            <person name="Schijlen E."/>
            <person name="Repin R."/>
            <person name="Schilthuizen M."/>
            <person name="Schranz E."/>
            <person name="Heidstra R."/>
            <person name="Miyata K."/>
            <person name="Fedorova E."/>
            <person name="Kohlen W."/>
            <person name="Bisseling T."/>
            <person name="Smit S."/>
            <person name="Geurts R."/>
        </authorList>
    </citation>
    <scope>NUCLEOTIDE SEQUENCE [LARGE SCALE GENOMIC DNA]</scope>
    <source>
        <strain evidence="2">cv. RG33-2</strain>
    </source>
</reference>
<dbReference type="Proteomes" id="UP000237000">
    <property type="component" value="Unassembled WGS sequence"/>
</dbReference>